<reference evidence="9 10" key="1">
    <citation type="submission" date="2017-08" db="EMBL/GenBank/DDBJ databases">
        <authorList>
            <person name="de Groot N.N."/>
        </authorList>
    </citation>
    <scope>NUCLEOTIDE SEQUENCE [LARGE SCALE GENOMIC DNA]</scope>
    <source>
        <strain evidence="9 10">HM2</strain>
    </source>
</reference>
<name>A0A380RV38_FIBSU</name>
<comment type="catalytic activity">
    <reaction evidence="8">
        <text>precorrin-2 + NAD(+) = sirohydrochlorin + NADH + 2 H(+)</text>
        <dbReference type="Rhea" id="RHEA:15613"/>
        <dbReference type="ChEBI" id="CHEBI:15378"/>
        <dbReference type="ChEBI" id="CHEBI:57540"/>
        <dbReference type="ChEBI" id="CHEBI:57945"/>
        <dbReference type="ChEBI" id="CHEBI:58351"/>
        <dbReference type="ChEBI" id="CHEBI:58827"/>
        <dbReference type="EC" id="1.3.1.76"/>
    </reaction>
</comment>
<proteinExistence type="predicted"/>
<dbReference type="Gene3D" id="3.30.160.110">
    <property type="entry name" value="Siroheme synthase, domain 2"/>
    <property type="match status" value="1"/>
</dbReference>
<evidence type="ECO:0000256" key="7">
    <source>
        <dbReference type="ARBA" id="ARBA00023244"/>
    </source>
</evidence>
<dbReference type="GO" id="GO:0046872">
    <property type="term" value="F:metal ion binding"/>
    <property type="evidence" value="ECO:0007669"/>
    <property type="project" value="UniProtKB-KW"/>
</dbReference>
<dbReference type="Proteomes" id="UP000255423">
    <property type="component" value="Unassembled WGS sequence"/>
</dbReference>
<protein>
    <recommendedName>
        <fullName evidence="2">precorrin-2 dehydrogenase</fullName>
        <ecNumber evidence="2">1.3.1.76</ecNumber>
    </recommendedName>
</protein>
<evidence type="ECO:0000256" key="4">
    <source>
        <dbReference type="ARBA" id="ARBA00023002"/>
    </source>
</evidence>
<dbReference type="PANTHER" id="PTHR35330:SF1">
    <property type="entry name" value="SIROHEME BIOSYNTHESIS PROTEIN MET8"/>
    <property type="match status" value="1"/>
</dbReference>
<evidence type="ECO:0000256" key="2">
    <source>
        <dbReference type="ARBA" id="ARBA00012400"/>
    </source>
</evidence>
<keyword evidence="5" id="KW-0520">NAD</keyword>
<accession>A0A380RV38</accession>
<dbReference type="NCBIfam" id="TIGR01470">
    <property type="entry name" value="cysG_Nterm"/>
    <property type="match status" value="1"/>
</dbReference>
<comment type="pathway">
    <text evidence="1">Porphyrin-containing compound metabolism; siroheme biosynthesis; sirohydrochlorin from precorrin-2: step 1/1.</text>
</comment>
<evidence type="ECO:0000313" key="10">
    <source>
        <dbReference type="Proteomes" id="UP000255423"/>
    </source>
</evidence>
<evidence type="ECO:0000256" key="5">
    <source>
        <dbReference type="ARBA" id="ARBA00023027"/>
    </source>
</evidence>
<dbReference type="GO" id="GO:0019354">
    <property type="term" value="P:siroheme biosynthetic process"/>
    <property type="evidence" value="ECO:0007669"/>
    <property type="project" value="UniProtKB-UniPathway"/>
</dbReference>
<dbReference type="InterPro" id="IPR036291">
    <property type="entry name" value="NAD(P)-bd_dom_sf"/>
</dbReference>
<dbReference type="UniPathway" id="UPA00262">
    <property type="reaction ID" value="UER00222"/>
</dbReference>
<keyword evidence="6" id="KW-0456">Lyase</keyword>
<dbReference type="Gene3D" id="3.40.50.720">
    <property type="entry name" value="NAD(P)-binding Rossmann-like Domain"/>
    <property type="match status" value="1"/>
</dbReference>
<keyword evidence="7" id="KW-0627">Porphyrin biosynthesis</keyword>
<dbReference type="Pfam" id="PF13241">
    <property type="entry name" value="NAD_binding_7"/>
    <property type="match status" value="1"/>
</dbReference>
<evidence type="ECO:0000256" key="8">
    <source>
        <dbReference type="ARBA" id="ARBA00047561"/>
    </source>
</evidence>
<evidence type="ECO:0000313" key="9">
    <source>
        <dbReference type="EMBL" id="SUQ19443.1"/>
    </source>
</evidence>
<keyword evidence="4" id="KW-0560">Oxidoreductase</keyword>
<dbReference type="RefSeq" id="WP_109572077.1">
    <property type="nucleotide sequence ID" value="NZ_UHJL01000001.1"/>
</dbReference>
<dbReference type="SUPFAM" id="SSF53800">
    <property type="entry name" value="Chelatase"/>
    <property type="match status" value="1"/>
</dbReference>
<dbReference type="PANTHER" id="PTHR35330">
    <property type="entry name" value="SIROHEME BIOSYNTHESIS PROTEIN MET8"/>
    <property type="match status" value="1"/>
</dbReference>
<keyword evidence="3" id="KW-0479">Metal-binding</keyword>
<evidence type="ECO:0000256" key="6">
    <source>
        <dbReference type="ARBA" id="ARBA00023239"/>
    </source>
</evidence>
<dbReference type="Pfam" id="PF01903">
    <property type="entry name" value="CbiX"/>
    <property type="match status" value="1"/>
</dbReference>
<dbReference type="EMBL" id="UHJL01000001">
    <property type="protein sequence ID" value="SUQ19443.1"/>
    <property type="molecule type" value="Genomic_DNA"/>
</dbReference>
<dbReference type="SUPFAM" id="SSF75615">
    <property type="entry name" value="Siroheme synthase middle domains-like"/>
    <property type="match status" value="1"/>
</dbReference>
<dbReference type="GO" id="GO:0004325">
    <property type="term" value="F:ferrochelatase activity"/>
    <property type="evidence" value="ECO:0007669"/>
    <property type="project" value="InterPro"/>
</dbReference>
<dbReference type="SUPFAM" id="SSF51735">
    <property type="entry name" value="NAD(P)-binding Rossmann-fold domains"/>
    <property type="match status" value="1"/>
</dbReference>
<dbReference type="InterPro" id="IPR028161">
    <property type="entry name" value="Met8-like"/>
</dbReference>
<organism evidence="9 10">
    <name type="scientific">Fibrobacter succinogenes</name>
    <name type="common">Bacteroides succinogenes</name>
    <dbReference type="NCBI Taxonomy" id="833"/>
    <lineage>
        <taxon>Bacteria</taxon>
        <taxon>Pseudomonadati</taxon>
        <taxon>Fibrobacterota</taxon>
        <taxon>Fibrobacteria</taxon>
        <taxon>Fibrobacterales</taxon>
        <taxon>Fibrobacteraceae</taxon>
        <taxon>Fibrobacter</taxon>
    </lineage>
</organism>
<evidence type="ECO:0000256" key="3">
    <source>
        <dbReference type="ARBA" id="ARBA00022723"/>
    </source>
</evidence>
<dbReference type="AlphaFoldDB" id="A0A380RV38"/>
<dbReference type="Gene3D" id="3.40.50.1400">
    <property type="match status" value="1"/>
</dbReference>
<dbReference type="GO" id="GO:0043115">
    <property type="term" value="F:precorrin-2 dehydrogenase activity"/>
    <property type="evidence" value="ECO:0007669"/>
    <property type="project" value="UniProtKB-EC"/>
</dbReference>
<gene>
    <name evidence="9" type="ORF">SAMN05661053_0675</name>
</gene>
<dbReference type="InterPro" id="IPR002762">
    <property type="entry name" value="CbiX-like"/>
</dbReference>
<dbReference type="InterPro" id="IPR006367">
    <property type="entry name" value="Sirohaem_synthase_N"/>
</dbReference>
<sequence length="315" mass="34863">MKAILIIAHHCILPGAYKGFEEILDRLHHDLPGTRVASTSLLDLENDLRTLLREDVESVTLLPYLLLNGQHTKNDVPRVVAKLQAEFPQIPITLLPCLGDWKEFSSMVVAGVRSAQNACTCAPSSSRSHECGNRIHSERAHSSNLFSIELNLEGRNVLVVGGGRIALRKVKTLIPTGAHITVVAPQIDPEFETLKTGDKVPELSRGAEASITLKQRPYEPLDLRCVFMVFICTDQPAVNAQVSNDARARRILVNNACDYLDGDFIVPARMDFGENIAVTVSTQGRAPSLAKKLKQKIQTEWAEDLVQIEKDFKKE</sequence>
<evidence type="ECO:0000256" key="1">
    <source>
        <dbReference type="ARBA" id="ARBA00005010"/>
    </source>
</evidence>
<dbReference type="EC" id="1.3.1.76" evidence="2"/>
<dbReference type="CDD" id="cd03416">
    <property type="entry name" value="CbiX_SirB_N"/>
    <property type="match status" value="1"/>
</dbReference>